<feature type="compositionally biased region" description="Low complexity" evidence="1">
    <location>
        <begin position="36"/>
        <end position="50"/>
    </location>
</feature>
<evidence type="ECO:0000259" key="2">
    <source>
        <dbReference type="Pfam" id="PF17682"/>
    </source>
</evidence>
<dbReference type="GO" id="GO:0000127">
    <property type="term" value="C:transcription factor TFIIIC complex"/>
    <property type="evidence" value="ECO:0007669"/>
    <property type="project" value="InterPro"/>
</dbReference>
<dbReference type="PANTHER" id="PTHR13230:SF5">
    <property type="entry name" value="GENERAL TRANSCRIPTION FACTOR 3C POLYPEPTIDE 5"/>
    <property type="match status" value="1"/>
</dbReference>
<dbReference type="InterPro" id="IPR042536">
    <property type="entry name" value="TFIIIC_tauA_Sfc1"/>
</dbReference>
<evidence type="ECO:0000256" key="1">
    <source>
        <dbReference type="SAM" id="MobiDB-lite"/>
    </source>
</evidence>
<dbReference type="PANTHER" id="PTHR13230">
    <property type="entry name" value="GENERAL TRANSCRIPTION FACTOR IIIC, POLYPEPTIDE 5"/>
    <property type="match status" value="1"/>
</dbReference>
<feature type="domain" description="Transcription factor IIIC subunit Tfc1/Sfc1 triple barrel" evidence="2">
    <location>
        <begin position="64"/>
        <end position="175"/>
    </location>
</feature>
<evidence type="ECO:0000313" key="3">
    <source>
        <dbReference type="EMBL" id="OCF36511.1"/>
    </source>
</evidence>
<dbReference type="Gene3D" id="3.30.200.160">
    <property type="entry name" value="TFIIIC, subcomplex tauA, subunit Sfc1, barrel domain"/>
    <property type="match status" value="1"/>
</dbReference>
<dbReference type="Proteomes" id="UP000092666">
    <property type="component" value="Unassembled WGS sequence"/>
</dbReference>
<dbReference type="GO" id="GO:0001002">
    <property type="term" value="F:RNA polymerase III type 1 promoter sequence-specific DNA binding"/>
    <property type="evidence" value="ECO:0007669"/>
    <property type="project" value="TreeGrafter"/>
</dbReference>
<dbReference type="InterPro" id="IPR040454">
    <property type="entry name" value="TF_IIIC_Tfc1/Sfc1"/>
</dbReference>
<dbReference type="GO" id="GO:0006384">
    <property type="term" value="P:transcription initiation at RNA polymerase III promoter"/>
    <property type="evidence" value="ECO:0007669"/>
    <property type="project" value="InterPro"/>
</dbReference>
<evidence type="ECO:0000313" key="4">
    <source>
        <dbReference type="Proteomes" id="UP000092666"/>
    </source>
</evidence>
<name>A0A1B9GZQ9_9TREE</name>
<reference evidence="3 4" key="1">
    <citation type="submission" date="2013-07" db="EMBL/GenBank/DDBJ databases">
        <title>The Genome Sequence of Cryptococcus heveanensis BCC8398.</title>
        <authorList>
            <consortium name="The Broad Institute Genome Sequencing Platform"/>
            <person name="Cuomo C."/>
            <person name="Litvintseva A."/>
            <person name="Chen Y."/>
            <person name="Heitman J."/>
            <person name="Sun S."/>
            <person name="Springer D."/>
            <person name="Dromer F."/>
            <person name="Young S.K."/>
            <person name="Zeng Q."/>
            <person name="Gargeya S."/>
            <person name="Fitzgerald M."/>
            <person name="Abouelleil A."/>
            <person name="Alvarado L."/>
            <person name="Berlin A.M."/>
            <person name="Chapman S.B."/>
            <person name="Dewar J."/>
            <person name="Goldberg J."/>
            <person name="Griggs A."/>
            <person name="Gujja S."/>
            <person name="Hansen M."/>
            <person name="Howarth C."/>
            <person name="Imamovic A."/>
            <person name="Larimer J."/>
            <person name="McCowan C."/>
            <person name="Murphy C."/>
            <person name="Pearson M."/>
            <person name="Priest M."/>
            <person name="Roberts A."/>
            <person name="Saif S."/>
            <person name="Shea T."/>
            <person name="Sykes S."/>
            <person name="Wortman J."/>
            <person name="Nusbaum C."/>
            <person name="Birren B."/>
        </authorList>
    </citation>
    <scope>NUCLEOTIDE SEQUENCE [LARGE SCALE GENOMIC DNA]</scope>
    <source>
        <strain evidence="3 4">BCC8398</strain>
    </source>
</reference>
<accession>A0A1B9GZQ9</accession>
<sequence length="246" mass="27388">MSSQPLLDPASESDLDSQLNSDSGASRYDPRDSDYDPSSSRPRVPDASSSTAPYRHLPKHIYGSIEYPGPLTQASSILKVVNQDDIDECFNLPAPSAGGSRPILEMRYRGEGSVGGPVRGHRVPSQKLLLRVVRRRRKGKERETVGTDEGGVFTAEVVGSVPQTVRFRSMADYHWRPDPSGPTARLIQSLKDLDYNAILDYKFPALDEEYTEPIENPVDPKIGFRSKLDLQPLPLFSTRNLPFVYK</sequence>
<proteinExistence type="predicted"/>
<keyword evidence="4" id="KW-1185">Reference proteome</keyword>
<dbReference type="AlphaFoldDB" id="A0A1B9GZQ9"/>
<protein>
    <recommendedName>
        <fullName evidence="2">Transcription factor IIIC subunit Tfc1/Sfc1 triple barrel domain-containing protein</fullName>
    </recommendedName>
</protein>
<gene>
    <name evidence="3" type="ORF">I316_01760</name>
</gene>
<reference evidence="4" key="2">
    <citation type="submission" date="2013-12" db="EMBL/GenBank/DDBJ databases">
        <title>Evolution of pathogenesis and genome organization in the Tremellales.</title>
        <authorList>
            <person name="Cuomo C."/>
            <person name="Litvintseva A."/>
            <person name="Heitman J."/>
            <person name="Chen Y."/>
            <person name="Sun S."/>
            <person name="Springer D."/>
            <person name="Dromer F."/>
            <person name="Young S."/>
            <person name="Zeng Q."/>
            <person name="Chapman S."/>
            <person name="Gujja S."/>
            <person name="Saif S."/>
            <person name="Birren B."/>
        </authorList>
    </citation>
    <scope>NUCLEOTIDE SEQUENCE [LARGE SCALE GENOMIC DNA]</scope>
    <source>
        <strain evidence="4">BCC8398</strain>
    </source>
</reference>
<dbReference type="GO" id="GO:0001003">
    <property type="term" value="F:RNA polymerase III type 2 promoter sequence-specific DNA binding"/>
    <property type="evidence" value="ECO:0007669"/>
    <property type="project" value="TreeGrafter"/>
</dbReference>
<dbReference type="OrthoDB" id="5598268at2759"/>
<dbReference type="InterPro" id="IPR041499">
    <property type="entry name" value="Tfc1/Sfc1_N"/>
</dbReference>
<dbReference type="Pfam" id="PF17682">
    <property type="entry name" value="Tau95_N"/>
    <property type="match status" value="1"/>
</dbReference>
<organism evidence="3 4">
    <name type="scientific">Kwoniella heveanensis BCC8398</name>
    <dbReference type="NCBI Taxonomy" id="1296120"/>
    <lineage>
        <taxon>Eukaryota</taxon>
        <taxon>Fungi</taxon>
        <taxon>Dikarya</taxon>
        <taxon>Basidiomycota</taxon>
        <taxon>Agaricomycotina</taxon>
        <taxon>Tremellomycetes</taxon>
        <taxon>Tremellales</taxon>
        <taxon>Cryptococcaceae</taxon>
        <taxon>Kwoniella</taxon>
    </lineage>
</organism>
<dbReference type="STRING" id="1296120.A0A1B9GZQ9"/>
<feature type="region of interest" description="Disordered" evidence="1">
    <location>
        <begin position="1"/>
        <end position="55"/>
    </location>
</feature>
<dbReference type="EMBL" id="KI669495">
    <property type="protein sequence ID" value="OCF36511.1"/>
    <property type="molecule type" value="Genomic_DNA"/>
</dbReference>